<organism evidence="4 5">
    <name type="scientific">[Mycobacterium] stephanolepidis</name>
    <dbReference type="NCBI Taxonomy" id="1520670"/>
    <lineage>
        <taxon>Bacteria</taxon>
        <taxon>Bacillati</taxon>
        <taxon>Actinomycetota</taxon>
        <taxon>Actinomycetes</taxon>
        <taxon>Mycobacteriales</taxon>
        <taxon>Mycobacteriaceae</taxon>
        <taxon>Mycobacteroides</taxon>
    </lineage>
</organism>
<sequence>MRHEHTHQGGTPLTNFTFLGAADWPDIHSDCARAESYLTTDPRSSCIYARRAVEQLTARLYDVLALARPYQDDLSARINDAAFKARIGTPISHKLNLIRRAGNSAVHDQRPIAPQIALGVLRELHHVMVWAVFHHSAYPKAAPLNATFDPAAAANAAPLSRQEVAELTQKFEAQDAALAKQRGEKEELAAELAELREQVKAAQAANQQADVRDYSEAETRDTFIDLLLNEAGWPLEEDRDREHLVTGMPDGIGYVDYVLWGGNGLPMGIVEAKRTSKSPLAGQQQAKLYADCLEKITGQRPVIFYTNGFEHWLWDDAVGYAPREVQGFYTPDELELMVQRRQTRRSLEEAPIDTEIAGRHYQQRAIRAIDDVFTKRNREALLVMATGAGKTRTTVALVKQLMEAGWVKRVLFLADRNALVIQAINAFKRHLPNSNPVNLITEKDTEGRAYGCTYPSIMNLINDTSSGTRKFGPGYFDLVVIDEAHRSVYQKYRAIFDWFDSLLVGLTATPKDEVDHNTYRLFHLEDGVPTDAYGLDEAVDEGFLVPPAGISVGTKFLRNGIRYQDLTEDEKDEWDALDWGDDSDPPDGVDAEQLNRFLFNADTVDKVLAELMLNGHKIADGDRLGKTIIFAKNQAHAEFIAQRFDIQYPEHGGEFARVITHSVVQAQDLIDKFSVPEKAPHIAISVDMLDTGIDVPEVVNLVFFKLIRSRSKFWQMIGRGTRLRPDLFGPGQDKKNFYVFDFCRNLEFFSQDLPGVEGVLQKSLNQRLFETRLGLITALEPGEGPEPEPGTGTESERALRADTARQLHKIVSGMNLDNFLIRPHRKAVEEYGKWPSWTTISVEKASYVAEHLAALPSTEKDDDEEAKRFDLLILRRQLAQLEGDALAAERIREKVQDIASALLGKTSIPSVAKEQALLDDVAGDQWWVDVTLPMLELARRRLRDLVTFLDKAKKNAVYTDFQDELGEATLVDLPGITPGTNWSRFEAKARAHLKAKLDHVAVQRLRRNKQLTPDDLVSLEQILIDSGAGTPDDIAAAKERSHGLGLFIRSLVGLEREAVIGAFGKYLDGTLFTVEQIRFVNLIVNELTEAGVMEAARLYESPFSDYAPTGPETVFPHDDVENIINILKTVKNRAMPVSETA</sequence>
<dbReference type="InterPro" id="IPR025285">
    <property type="entry name" value="DUF4145"/>
</dbReference>
<protein>
    <submittedName>
        <fullName evidence="4">Restriction endonuclease subunit R</fullName>
        <ecNumber evidence="4">3.1.21.3</ecNumber>
    </submittedName>
</protein>
<dbReference type="Pfam" id="PF00271">
    <property type="entry name" value="Helicase_C"/>
    <property type="match status" value="1"/>
</dbReference>
<feature type="domain" description="Helicase C-terminal" evidence="3">
    <location>
        <begin position="603"/>
        <end position="764"/>
    </location>
</feature>
<dbReference type="SUPFAM" id="SSF52540">
    <property type="entry name" value="P-loop containing nucleoside triphosphate hydrolases"/>
    <property type="match status" value="2"/>
</dbReference>
<evidence type="ECO:0000313" key="4">
    <source>
        <dbReference type="EMBL" id="BAX96792.1"/>
    </source>
</evidence>
<dbReference type="PROSITE" id="PS51192">
    <property type="entry name" value="HELICASE_ATP_BIND_1"/>
    <property type="match status" value="1"/>
</dbReference>
<dbReference type="GO" id="GO:0005829">
    <property type="term" value="C:cytosol"/>
    <property type="evidence" value="ECO:0007669"/>
    <property type="project" value="TreeGrafter"/>
</dbReference>
<dbReference type="InterPro" id="IPR013670">
    <property type="entry name" value="EcoEI_R_C_dom"/>
</dbReference>
<dbReference type="REBASE" id="205005">
    <property type="entry name" value="Mst901ORF1471P"/>
</dbReference>
<dbReference type="CDD" id="cd18032">
    <property type="entry name" value="DEXHc_RE_I_III_res"/>
    <property type="match status" value="1"/>
</dbReference>
<dbReference type="GO" id="GO:0009035">
    <property type="term" value="F:type I site-specific deoxyribonuclease activity"/>
    <property type="evidence" value="ECO:0007669"/>
    <property type="project" value="UniProtKB-EC"/>
</dbReference>
<evidence type="ECO:0000313" key="5">
    <source>
        <dbReference type="Proteomes" id="UP000217954"/>
    </source>
</evidence>
<dbReference type="EC" id="3.1.21.3" evidence="4"/>
<evidence type="ECO:0000259" key="3">
    <source>
        <dbReference type="PROSITE" id="PS51194"/>
    </source>
</evidence>
<keyword evidence="4" id="KW-0378">Hydrolase</keyword>
<keyword evidence="1" id="KW-0175">Coiled coil</keyword>
<dbReference type="SMART" id="SM00487">
    <property type="entry name" value="DEXDc"/>
    <property type="match status" value="1"/>
</dbReference>
<accession>A0A1Z4EV16</accession>
<keyword evidence="4" id="KW-0255">Endonuclease</keyword>
<dbReference type="InterPro" id="IPR027417">
    <property type="entry name" value="P-loop_NTPase"/>
</dbReference>
<dbReference type="PANTHER" id="PTHR47396:SF1">
    <property type="entry name" value="ATP-DEPENDENT HELICASE IRC3-RELATED"/>
    <property type="match status" value="1"/>
</dbReference>
<name>A0A1Z4EV16_9MYCO</name>
<dbReference type="Pfam" id="PF13643">
    <property type="entry name" value="DUF4145"/>
    <property type="match status" value="1"/>
</dbReference>
<reference evidence="4 5" key="2">
    <citation type="journal article" date="2017" name="Int. J. Syst. Evol. Microbiol.">
        <title>Mycobacterium stephanolepidis sp. nov., a rapidly growing species related to Mycobacterium chelonae, isolated from marine teleost fish, Stephanolepis cirrhifer.</title>
        <authorList>
            <person name="Fukano H."/>
            <person name="Wada S."/>
            <person name="Kurata O."/>
            <person name="Katayama K."/>
            <person name="Fujiwara N."/>
            <person name="Hoshino Y."/>
        </authorList>
    </citation>
    <scope>NUCLEOTIDE SEQUENCE [LARGE SCALE GENOMIC DNA]</scope>
    <source>
        <strain evidence="4 5">NJB0901</strain>
    </source>
</reference>
<dbReference type="InterPro" id="IPR014001">
    <property type="entry name" value="Helicase_ATP-bd"/>
</dbReference>
<proteinExistence type="predicted"/>
<evidence type="ECO:0000259" key="2">
    <source>
        <dbReference type="PROSITE" id="PS51192"/>
    </source>
</evidence>
<dbReference type="KEGG" id="mste:MSTE_01467"/>
<dbReference type="Gene3D" id="3.40.50.300">
    <property type="entry name" value="P-loop containing nucleotide triphosphate hydrolases"/>
    <property type="match status" value="2"/>
</dbReference>
<dbReference type="Proteomes" id="UP000217954">
    <property type="component" value="Chromosome"/>
</dbReference>
<dbReference type="InterPro" id="IPR006935">
    <property type="entry name" value="Helicase/UvrB_N"/>
</dbReference>
<dbReference type="PANTHER" id="PTHR47396">
    <property type="entry name" value="TYPE I RESTRICTION ENZYME ECOKI R PROTEIN"/>
    <property type="match status" value="1"/>
</dbReference>
<dbReference type="GO" id="GO:0005524">
    <property type="term" value="F:ATP binding"/>
    <property type="evidence" value="ECO:0007669"/>
    <property type="project" value="InterPro"/>
</dbReference>
<reference evidence="5" key="1">
    <citation type="journal article" date="2017" name="Genome Announc.">
        <title>Complete Genome Sequence of Mycobacterium stephanolepidis.</title>
        <authorList>
            <person name="Fukano H."/>
            <person name="Yoshida M."/>
            <person name="Katayama Y."/>
            <person name="Omatsu T."/>
            <person name="Mizutani T."/>
            <person name="Kurata O."/>
            <person name="Wada S."/>
            <person name="Hoshino Y."/>
        </authorList>
    </citation>
    <scope>NUCLEOTIDE SEQUENCE [LARGE SCALE GENOMIC DNA]</scope>
    <source>
        <strain evidence="5">NJB0901</strain>
    </source>
</reference>
<evidence type="ECO:0000256" key="1">
    <source>
        <dbReference type="SAM" id="Coils"/>
    </source>
</evidence>
<dbReference type="GO" id="GO:0006304">
    <property type="term" value="P:DNA modification"/>
    <property type="evidence" value="ECO:0007669"/>
    <property type="project" value="InterPro"/>
</dbReference>
<dbReference type="Pfam" id="PF04851">
    <property type="entry name" value="ResIII"/>
    <property type="match status" value="1"/>
</dbReference>
<dbReference type="InterPro" id="IPR001650">
    <property type="entry name" value="Helicase_C-like"/>
</dbReference>
<feature type="coiled-coil region" evidence="1">
    <location>
        <begin position="178"/>
        <end position="212"/>
    </location>
</feature>
<keyword evidence="5" id="KW-1185">Reference proteome</keyword>
<dbReference type="GO" id="GO:0003677">
    <property type="term" value="F:DNA binding"/>
    <property type="evidence" value="ECO:0007669"/>
    <property type="project" value="InterPro"/>
</dbReference>
<dbReference type="InterPro" id="IPR050742">
    <property type="entry name" value="Helicase_Restrict-Modif_Enz"/>
</dbReference>
<dbReference type="Gene3D" id="3.90.1570.30">
    <property type="match status" value="1"/>
</dbReference>
<keyword evidence="4" id="KW-0540">Nuclease</keyword>
<dbReference type="PROSITE" id="PS51194">
    <property type="entry name" value="HELICASE_CTER"/>
    <property type="match status" value="1"/>
</dbReference>
<dbReference type="Pfam" id="PF08463">
    <property type="entry name" value="EcoEI_R_C"/>
    <property type="match status" value="1"/>
</dbReference>
<feature type="domain" description="Helicase ATP-binding" evidence="2">
    <location>
        <begin position="371"/>
        <end position="528"/>
    </location>
</feature>
<dbReference type="CDD" id="cd18799">
    <property type="entry name" value="SF2_C_EcoAI-like"/>
    <property type="match status" value="1"/>
</dbReference>
<gene>
    <name evidence="4" type="ORF">MSTE_01467</name>
</gene>
<dbReference type="AlphaFoldDB" id="A0A1Z4EV16"/>
<dbReference type="EMBL" id="AP018165">
    <property type="protein sequence ID" value="BAX96792.1"/>
    <property type="molecule type" value="Genomic_DNA"/>
</dbReference>
<dbReference type="RefSeq" id="WP_231897020.1">
    <property type="nucleotide sequence ID" value="NZ_AP018165.1"/>
</dbReference>